<dbReference type="AlphaFoldDB" id="A0A368V8I4"/>
<dbReference type="InterPro" id="IPR000277">
    <property type="entry name" value="Cys/Met-Metab_PyrdxlP-dep_enz"/>
</dbReference>
<dbReference type="GO" id="GO:0019346">
    <property type="term" value="P:transsulfuration"/>
    <property type="evidence" value="ECO:0007669"/>
    <property type="project" value="InterPro"/>
</dbReference>
<dbReference type="CDD" id="cd00614">
    <property type="entry name" value="CGS_like"/>
    <property type="match status" value="1"/>
</dbReference>
<evidence type="ECO:0000256" key="2">
    <source>
        <dbReference type="ARBA" id="ARBA00022898"/>
    </source>
</evidence>
<dbReference type="PIRSF" id="PIRSF001434">
    <property type="entry name" value="CGS"/>
    <property type="match status" value="1"/>
</dbReference>
<dbReference type="RefSeq" id="WP_114436712.1">
    <property type="nucleotide sequence ID" value="NZ_QPIZ01000006.1"/>
</dbReference>
<dbReference type="PROSITE" id="PS00868">
    <property type="entry name" value="CYS_MET_METAB_PP"/>
    <property type="match status" value="1"/>
</dbReference>
<gene>
    <name evidence="5" type="ORF">DFO77_106133</name>
</gene>
<organism evidence="5 6">
    <name type="scientific">Marinilabilia salmonicolor</name>
    <dbReference type="NCBI Taxonomy" id="989"/>
    <lineage>
        <taxon>Bacteria</taxon>
        <taxon>Pseudomonadati</taxon>
        <taxon>Bacteroidota</taxon>
        <taxon>Bacteroidia</taxon>
        <taxon>Marinilabiliales</taxon>
        <taxon>Marinilabiliaceae</taxon>
        <taxon>Marinilabilia</taxon>
    </lineage>
</organism>
<dbReference type="PANTHER" id="PTHR11808">
    <property type="entry name" value="TRANS-SULFURATION ENZYME FAMILY MEMBER"/>
    <property type="match status" value="1"/>
</dbReference>
<reference evidence="5 6" key="1">
    <citation type="submission" date="2018-07" db="EMBL/GenBank/DDBJ databases">
        <title>Freshwater and sediment microbial communities from various areas in North America, analyzing microbe dynamics in response to fracking.</title>
        <authorList>
            <person name="Lamendella R."/>
        </authorList>
    </citation>
    <scope>NUCLEOTIDE SEQUENCE [LARGE SCALE GENOMIC DNA]</scope>
    <source>
        <strain evidence="5 6">160A</strain>
    </source>
</reference>
<dbReference type="InterPro" id="IPR054542">
    <property type="entry name" value="Cys_met_metab_PP"/>
</dbReference>
<dbReference type="FunFam" id="3.40.640.10:FF:000046">
    <property type="entry name" value="Cystathionine gamma-lyase"/>
    <property type="match status" value="1"/>
</dbReference>
<keyword evidence="2 3" id="KW-0663">Pyridoxal phosphate</keyword>
<evidence type="ECO:0000256" key="3">
    <source>
        <dbReference type="PIRSR" id="PIRSR001434-2"/>
    </source>
</evidence>
<proteinExistence type="inferred from homology"/>
<comment type="similarity">
    <text evidence="4">Belongs to the trans-sulfuration enzymes family.</text>
</comment>
<dbReference type="GO" id="GO:0005737">
    <property type="term" value="C:cytoplasm"/>
    <property type="evidence" value="ECO:0007669"/>
    <property type="project" value="TreeGrafter"/>
</dbReference>
<dbReference type="SUPFAM" id="SSF53383">
    <property type="entry name" value="PLP-dependent transferases"/>
    <property type="match status" value="1"/>
</dbReference>
<keyword evidence="5" id="KW-0456">Lyase</keyword>
<keyword evidence="6" id="KW-1185">Reference proteome</keyword>
<dbReference type="Pfam" id="PF01053">
    <property type="entry name" value="Cys_Met_Meta_PP"/>
    <property type="match status" value="1"/>
</dbReference>
<dbReference type="InterPro" id="IPR015421">
    <property type="entry name" value="PyrdxlP-dep_Trfase_major"/>
</dbReference>
<dbReference type="GO" id="GO:0016846">
    <property type="term" value="F:carbon-sulfur lyase activity"/>
    <property type="evidence" value="ECO:0007669"/>
    <property type="project" value="TreeGrafter"/>
</dbReference>
<accession>A0A368V8I4</accession>
<dbReference type="GO" id="GO:0030170">
    <property type="term" value="F:pyridoxal phosphate binding"/>
    <property type="evidence" value="ECO:0007669"/>
    <property type="project" value="InterPro"/>
</dbReference>
<feature type="modified residue" description="N6-(pyridoxal phosphate)lysine" evidence="3">
    <location>
        <position position="230"/>
    </location>
</feature>
<sequence>MQKKSYAPESLMMSYGYNASEHQGAVKCPLFQTSTFSFNSAREGKSFFELAYGLRKPDKGEEPGMIYSRVNNPNLELAEQRLKLWDGGEDAAFFASGMAAISTMMFTFLRPGDILLFGSPVYGGTDHFIHHVLPQFGVRTLMFTSEETEDDIRALLHAKYPGEVPSFIYVETPGNPVNNLIDIEMCSRLSESFVSGDKKCLLAVDNTFLGPVFQHPLKVGADLVVYSATKFISGHSDLIAGACVGSKNIIAGIKAMRTFLGSMLDPHSSWLVMRSLETLKIRMERQALSAIKVAEYVRNHPKVETVHFLGFLEESDAQKKVFDKQCDGTGSMISFTISGGEAEAFRFLDNLSLFKLAVSLGSTESLAEHPATMTHIDVSAEDRQRLGIHPNLVRLSIGLEDPGDLIAAIEEAFNHV</sequence>
<dbReference type="Gene3D" id="3.90.1150.10">
    <property type="entry name" value="Aspartate Aminotransferase, domain 1"/>
    <property type="match status" value="1"/>
</dbReference>
<dbReference type="InterPro" id="IPR015424">
    <property type="entry name" value="PyrdxlP-dep_Trfase"/>
</dbReference>
<comment type="caution">
    <text evidence="5">The sequence shown here is derived from an EMBL/GenBank/DDBJ whole genome shotgun (WGS) entry which is preliminary data.</text>
</comment>
<evidence type="ECO:0000313" key="6">
    <source>
        <dbReference type="Proteomes" id="UP000252733"/>
    </source>
</evidence>
<dbReference type="Gene3D" id="3.40.640.10">
    <property type="entry name" value="Type I PLP-dependent aspartate aminotransferase-like (Major domain)"/>
    <property type="match status" value="1"/>
</dbReference>
<comment type="cofactor">
    <cofactor evidence="1 4">
        <name>pyridoxal 5'-phosphate</name>
        <dbReference type="ChEBI" id="CHEBI:597326"/>
    </cofactor>
</comment>
<evidence type="ECO:0000256" key="4">
    <source>
        <dbReference type="RuleBase" id="RU362118"/>
    </source>
</evidence>
<dbReference type="InterPro" id="IPR015422">
    <property type="entry name" value="PyrdxlP-dep_Trfase_small"/>
</dbReference>
<dbReference type="Proteomes" id="UP000252733">
    <property type="component" value="Unassembled WGS sequence"/>
</dbReference>
<evidence type="ECO:0000256" key="1">
    <source>
        <dbReference type="ARBA" id="ARBA00001933"/>
    </source>
</evidence>
<name>A0A368V8I4_9BACT</name>
<dbReference type="PANTHER" id="PTHR11808:SF86">
    <property type="entry name" value="METHIONINE GAMMA-LYASE"/>
    <property type="match status" value="1"/>
</dbReference>
<dbReference type="EMBL" id="QPIZ01000006">
    <property type="protein sequence ID" value="RCW37439.1"/>
    <property type="molecule type" value="Genomic_DNA"/>
</dbReference>
<protein>
    <submittedName>
        <fullName evidence="5">Methionine-gamma-lyase</fullName>
    </submittedName>
</protein>
<evidence type="ECO:0000313" key="5">
    <source>
        <dbReference type="EMBL" id="RCW37439.1"/>
    </source>
</evidence>
<dbReference type="NCBIfam" id="NF005455">
    <property type="entry name" value="PRK07049.1"/>
    <property type="match status" value="1"/>
</dbReference>